<protein>
    <submittedName>
        <fullName evidence="1">Uncharacterized protein</fullName>
    </submittedName>
</protein>
<organism evidence="1 2">
    <name type="scientific">Parathielavia appendiculata</name>
    <dbReference type="NCBI Taxonomy" id="2587402"/>
    <lineage>
        <taxon>Eukaryota</taxon>
        <taxon>Fungi</taxon>
        <taxon>Dikarya</taxon>
        <taxon>Ascomycota</taxon>
        <taxon>Pezizomycotina</taxon>
        <taxon>Sordariomycetes</taxon>
        <taxon>Sordariomycetidae</taxon>
        <taxon>Sordariales</taxon>
        <taxon>Chaetomiaceae</taxon>
        <taxon>Parathielavia</taxon>
    </lineage>
</organism>
<keyword evidence="2" id="KW-1185">Reference proteome</keyword>
<dbReference type="Proteomes" id="UP001302602">
    <property type="component" value="Unassembled WGS sequence"/>
</dbReference>
<gene>
    <name evidence="1" type="ORF">N657DRAFT_680302</name>
</gene>
<dbReference type="EMBL" id="MU853227">
    <property type="protein sequence ID" value="KAK4124289.1"/>
    <property type="molecule type" value="Genomic_DNA"/>
</dbReference>
<evidence type="ECO:0000313" key="1">
    <source>
        <dbReference type="EMBL" id="KAK4124289.1"/>
    </source>
</evidence>
<comment type="caution">
    <text evidence="1">The sequence shown here is derived from an EMBL/GenBank/DDBJ whole genome shotgun (WGS) entry which is preliminary data.</text>
</comment>
<dbReference type="RefSeq" id="XP_062648060.1">
    <property type="nucleotide sequence ID" value="XM_062796267.1"/>
</dbReference>
<evidence type="ECO:0000313" key="2">
    <source>
        <dbReference type="Proteomes" id="UP001302602"/>
    </source>
</evidence>
<sequence length="49" mass="5570">MPPNLLALEGHFFSTAVPPSLTSHYAEQLRIIVQHAIDERYNSEVNSYL</sequence>
<reference evidence="1" key="1">
    <citation type="journal article" date="2023" name="Mol. Phylogenet. Evol.">
        <title>Genome-scale phylogeny and comparative genomics of the fungal order Sordariales.</title>
        <authorList>
            <person name="Hensen N."/>
            <person name="Bonometti L."/>
            <person name="Westerberg I."/>
            <person name="Brannstrom I.O."/>
            <person name="Guillou S."/>
            <person name="Cros-Aarteil S."/>
            <person name="Calhoun S."/>
            <person name="Haridas S."/>
            <person name="Kuo A."/>
            <person name="Mondo S."/>
            <person name="Pangilinan J."/>
            <person name="Riley R."/>
            <person name="LaButti K."/>
            <person name="Andreopoulos B."/>
            <person name="Lipzen A."/>
            <person name="Chen C."/>
            <person name="Yan M."/>
            <person name="Daum C."/>
            <person name="Ng V."/>
            <person name="Clum A."/>
            <person name="Steindorff A."/>
            <person name="Ohm R.A."/>
            <person name="Martin F."/>
            <person name="Silar P."/>
            <person name="Natvig D.O."/>
            <person name="Lalanne C."/>
            <person name="Gautier V."/>
            <person name="Ament-Velasquez S.L."/>
            <person name="Kruys A."/>
            <person name="Hutchinson M.I."/>
            <person name="Powell A.J."/>
            <person name="Barry K."/>
            <person name="Miller A.N."/>
            <person name="Grigoriev I.V."/>
            <person name="Debuchy R."/>
            <person name="Gladieux P."/>
            <person name="Hiltunen Thoren M."/>
            <person name="Johannesson H."/>
        </authorList>
    </citation>
    <scope>NUCLEOTIDE SEQUENCE</scope>
    <source>
        <strain evidence="1">CBS 731.68</strain>
    </source>
</reference>
<proteinExistence type="predicted"/>
<reference evidence="1" key="2">
    <citation type="submission" date="2023-05" db="EMBL/GenBank/DDBJ databases">
        <authorList>
            <consortium name="Lawrence Berkeley National Laboratory"/>
            <person name="Steindorff A."/>
            <person name="Hensen N."/>
            <person name="Bonometti L."/>
            <person name="Westerberg I."/>
            <person name="Brannstrom I.O."/>
            <person name="Guillou S."/>
            <person name="Cros-Aarteil S."/>
            <person name="Calhoun S."/>
            <person name="Haridas S."/>
            <person name="Kuo A."/>
            <person name="Mondo S."/>
            <person name="Pangilinan J."/>
            <person name="Riley R."/>
            <person name="Labutti K."/>
            <person name="Andreopoulos B."/>
            <person name="Lipzen A."/>
            <person name="Chen C."/>
            <person name="Yanf M."/>
            <person name="Daum C."/>
            <person name="Ng V."/>
            <person name="Clum A."/>
            <person name="Ohm R."/>
            <person name="Martin F."/>
            <person name="Silar P."/>
            <person name="Natvig D."/>
            <person name="Lalanne C."/>
            <person name="Gautier V."/>
            <person name="Ament-Velasquez S.L."/>
            <person name="Kruys A."/>
            <person name="Hutchinson M.I."/>
            <person name="Powell A.J."/>
            <person name="Barry K."/>
            <person name="Miller A.N."/>
            <person name="Grigoriev I.V."/>
            <person name="Debuchy R."/>
            <person name="Gladieux P."/>
            <person name="Thoren M.H."/>
            <person name="Johannesson H."/>
        </authorList>
    </citation>
    <scope>NUCLEOTIDE SEQUENCE</scope>
    <source>
        <strain evidence="1">CBS 731.68</strain>
    </source>
</reference>
<name>A0AAN6U169_9PEZI</name>
<dbReference type="AlphaFoldDB" id="A0AAN6U169"/>
<dbReference type="GeneID" id="87833035"/>
<accession>A0AAN6U169</accession>